<feature type="transmembrane region" description="Helical" evidence="7">
    <location>
        <begin position="128"/>
        <end position="146"/>
    </location>
</feature>
<keyword evidence="10" id="KW-1185">Reference proteome</keyword>
<feature type="transmembrane region" description="Helical" evidence="7">
    <location>
        <begin position="434"/>
        <end position="459"/>
    </location>
</feature>
<name>A0A427YPH3_9TREE</name>
<dbReference type="EMBL" id="RSCD01000005">
    <property type="protein sequence ID" value="RSH92965.1"/>
    <property type="molecule type" value="Genomic_DNA"/>
</dbReference>
<dbReference type="OrthoDB" id="3437016at2759"/>
<feature type="transmembrane region" description="Helical" evidence="7">
    <location>
        <begin position="215"/>
        <end position="235"/>
    </location>
</feature>
<keyword evidence="4 7" id="KW-1133">Transmembrane helix</keyword>
<dbReference type="SUPFAM" id="SSF103473">
    <property type="entry name" value="MFS general substrate transporter"/>
    <property type="match status" value="2"/>
</dbReference>
<feature type="region of interest" description="Disordered" evidence="6">
    <location>
        <begin position="1"/>
        <end position="22"/>
    </location>
</feature>
<dbReference type="InterPro" id="IPR020846">
    <property type="entry name" value="MFS_dom"/>
</dbReference>
<evidence type="ECO:0000313" key="9">
    <source>
        <dbReference type="EMBL" id="RSH92965.1"/>
    </source>
</evidence>
<feature type="transmembrane region" description="Helical" evidence="7">
    <location>
        <begin position="152"/>
        <end position="172"/>
    </location>
</feature>
<comment type="caution">
    <text evidence="9">The sequence shown here is derived from an EMBL/GenBank/DDBJ whole genome shotgun (WGS) entry which is preliminary data.</text>
</comment>
<evidence type="ECO:0000256" key="1">
    <source>
        <dbReference type="ARBA" id="ARBA00004127"/>
    </source>
</evidence>
<feature type="transmembrane region" description="Helical" evidence="7">
    <location>
        <begin position="406"/>
        <end position="428"/>
    </location>
</feature>
<dbReference type="Pfam" id="PF07690">
    <property type="entry name" value="MFS_1"/>
    <property type="match status" value="1"/>
</dbReference>
<protein>
    <recommendedName>
        <fullName evidence="8">Major facilitator superfamily (MFS) profile domain-containing protein</fullName>
    </recommendedName>
</protein>
<evidence type="ECO:0000259" key="8">
    <source>
        <dbReference type="PROSITE" id="PS50850"/>
    </source>
</evidence>
<evidence type="ECO:0000256" key="2">
    <source>
        <dbReference type="ARBA" id="ARBA00022448"/>
    </source>
</evidence>
<feature type="transmembrane region" description="Helical" evidence="7">
    <location>
        <begin position="381"/>
        <end position="399"/>
    </location>
</feature>
<dbReference type="GO" id="GO:0012505">
    <property type="term" value="C:endomembrane system"/>
    <property type="evidence" value="ECO:0007669"/>
    <property type="project" value="UniProtKB-SubCell"/>
</dbReference>
<dbReference type="PANTHER" id="PTHR23501:SF191">
    <property type="entry name" value="VACUOLAR BASIC AMINO ACID TRANSPORTER 4"/>
    <property type="match status" value="1"/>
</dbReference>
<feature type="transmembrane region" description="Helical" evidence="7">
    <location>
        <begin position="305"/>
        <end position="323"/>
    </location>
</feature>
<dbReference type="PROSITE" id="PS50850">
    <property type="entry name" value="MFS"/>
    <property type="match status" value="1"/>
</dbReference>
<dbReference type="PANTHER" id="PTHR23501">
    <property type="entry name" value="MAJOR FACILITATOR SUPERFAMILY"/>
    <property type="match status" value="1"/>
</dbReference>
<evidence type="ECO:0000256" key="4">
    <source>
        <dbReference type="ARBA" id="ARBA00022989"/>
    </source>
</evidence>
<feature type="transmembrane region" description="Helical" evidence="7">
    <location>
        <begin position="184"/>
        <end position="203"/>
    </location>
</feature>
<feature type="transmembrane region" description="Helical" evidence="7">
    <location>
        <begin position="59"/>
        <end position="84"/>
    </location>
</feature>
<feature type="transmembrane region" description="Helical" evidence="7">
    <location>
        <begin position="266"/>
        <end position="285"/>
    </location>
</feature>
<organism evidence="9 10">
    <name type="scientific">Saitozyma podzolica</name>
    <dbReference type="NCBI Taxonomy" id="1890683"/>
    <lineage>
        <taxon>Eukaryota</taxon>
        <taxon>Fungi</taxon>
        <taxon>Dikarya</taxon>
        <taxon>Basidiomycota</taxon>
        <taxon>Agaricomycotina</taxon>
        <taxon>Tremellomycetes</taxon>
        <taxon>Tremellales</taxon>
        <taxon>Trimorphomycetaceae</taxon>
        <taxon>Saitozyma</taxon>
    </lineage>
</organism>
<evidence type="ECO:0000256" key="6">
    <source>
        <dbReference type="SAM" id="MobiDB-lite"/>
    </source>
</evidence>
<evidence type="ECO:0000256" key="7">
    <source>
        <dbReference type="SAM" id="Phobius"/>
    </source>
</evidence>
<comment type="subcellular location">
    <subcellularLocation>
        <location evidence="1">Endomembrane system</location>
        <topology evidence="1">Multi-pass membrane protein</topology>
    </subcellularLocation>
</comment>
<sequence length="584" mass="61418">MTSAQVTVAPATGSTTPSSERAPLLDPRAATAVYSATAAEGAQAEKKHFNTVGLSERSFWLLCCSMWTCSFLNAFDGTVVATLLGPISSSFEATNLASWLGTAYMLSVCSFTPIYGRLCNIIGRQASMQLALAIFTTGTVLCAIAPNMWFLIFARVVAGLGGGGISTVGSSIMSDVVPIRMRGIFQGVGNIAFGTGMGLGAPLGGLINDAIGWRWAFYIQVPVLACSSVLVYLNVRYDLPTPPSSGTSTPVPGRSKVSTMALLKRIDFAGSFLLAGWVGSALLAISLKTNSTDVDAYSWTDPTILGLFAASAALFAIFLLVELKLAAEPVMPFELLNRRTPVSVALNNFLISIVTFGTMYSVPLFLTAVRQLSAAAAGRRMIPGSMMGMIGSLGCGFIVRHTGKYYWLNAFMGLFGIVSAILLASWSITTPDWLLWVSMSPMSLSMGAVTTLTIVALIADVGPEHVAVATSLSYVSRTIGQVLGVSLSGALTQAVLQKELTKRITGENAQEIILSIRQSSASIKNLPPALKAAAILSYQNAIHAVFLVGIVLSVICVLAGMGIKEVDMSGGAVKKPVADEEEAE</sequence>
<dbReference type="GO" id="GO:0015174">
    <property type="term" value="F:basic amino acid transmembrane transporter activity"/>
    <property type="evidence" value="ECO:0007669"/>
    <property type="project" value="TreeGrafter"/>
</dbReference>
<dbReference type="STRING" id="1890683.A0A427YPH3"/>
<evidence type="ECO:0000256" key="3">
    <source>
        <dbReference type="ARBA" id="ARBA00022692"/>
    </source>
</evidence>
<evidence type="ECO:0000256" key="5">
    <source>
        <dbReference type="ARBA" id="ARBA00023136"/>
    </source>
</evidence>
<dbReference type="Proteomes" id="UP000279259">
    <property type="component" value="Unassembled WGS sequence"/>
</dbReference>
<dbReference type="GO" id="GO:0005886">
    <property type="term" value="C:plasma membrane"/>
    <property type="evidence" value="ECO:0007669"/>
    <property type="project" value="TreeGrafter"/>
</dbReference>
<dbReference type="GO" id="GO:0000329">
    <property type="term" value="C:fungal-type vacuole membrane"/>
    <property type="evidence" value="ECO:0007669"/>
    <property type="project" value="TreeGrafter"/>
</dbReference>
<dbReference type="InterPro" id="IPR036259">
    <property type="entry name" value="MFS_trans_sf"/>
</dbReference>
<dbReference type="AlphaFoldDB" id="A0A427YPH3"/>
<feature type="domain" description="Major facilitator superfamily (MFS) profile" evidence="8">
    <location>
        <begin position="62"/>
        <end position="567"/>
    </location>
</feature>
<reference evidence="9 10" key="1">
    <citation type="submission" date="2018-11" db="EMBL/GenBank/DDBJ databases">
        <title>Genome sequence of Saitozyma podzolica DSM 27192.</title>
        <authorList>
            <person name="Aliyu H."/>
            <person name="Gorte O."/>
            <person name="Ochsenreither K."/>
        </authorList>
    </citation>
    <scope>NUCLEOTIDE SEQUENCE [LARGE SCALE GENOMIC DNA]</scope>
    <source>
        <strain evidence="9 10">DSM 27192</strain>
    </source>
</reference>
<keyword evidence="2" id="KW-0813">Transport</keyword>
<keyword evidence="3 7" id="KW-0812">Transmembrane</keyword>
<dbReference type="FunFam" id="1.20.1250.20:FF:000670">
    <property type="entry name" value="MFS general substrate transporter"/>
    <property type="match status" value="1"/>
</dbReference>
<dbReference type="InterPro" id="IPR011701">
    <property type="entry name" value="MFS"/>
</dbReference>
<dbReference type="Gene3D" id="1.20.1250.20">
    <property type="entry name" value="MFS general substrate transporter like domains"/>
    <property type="match status" value="2"/>
</dbReference>
<proteinExistence type="predicted"/>
<feature type="compositionally biased region" description="Polar residues" evidence="6">
    <location>
        <begin position="1"/>
        <end position="19"/>
    </location>
</feature>
<accession>A0A427YPH3</accession>
<feature type="transmembrane region" description="Helical" evidence="7">
    <location>
        <begin position="96"/>
        <end position="116"/>
    </location>
</feature>
<keyword evidence="5 7" id="KW-0472">Membrane</keyword>
<feature type="transmembrane region" description="Helical" evidence="7">
    <location>
        <begin position="541"/>
        <end position="563"/>
    </location>
</feature>
<feature type="transmembrane region" description="Helical" evidence="7">
    <location>
        <begin position="344"/>
        <end position="369"/>
    </location>
</feature>
<gene>
    <name evidence="9" type="ORF">EHS25_008413</name>
</gene>
<evidence type="ECO:0000313" key="10">
    <source>
        <dbReference type="Proteomes" id="UP000279259"/>
    </source>
</evidence>